<dbReference type="InterPro" id="IPR012336">
    <property type="entry name" value="Thioredoxin-like_fold"/>
</dbReference>
<dbReference type="Gene3D" id="3.40.30.10">
    <property type="entry name" value="Glutaredoxin"/>
    <property type="match status" value="1"/>
</dbReference>
<feature type="domain" description="Thioredoxin" evidence="2">
    <location>
        <begin position="309"/>
        <end position="443"/>
    </location>
</feature>
<dbReference type="SUPFAM" id="SSF52833">
    <property type="entry name" value="Thioredoxin-like"/>
    <property type="match status" value="1"/>
</dbReference>
<dbReference type="PANTHER" id="PTHR46472:SF1">
    <property type="entry name" value="NUCLEOREDOXIN"/>
    <property type="match status" value="1"/>
</dbReference>
<dbReference type="RefSeq" id="WP_338614704.1">
    <property type="nucleotide sequence ID" value="NZ_AP029022.1"/>
</dbReference>
<dbReference type="CDD" id="cd02966">
    <property type="entry name" value="TlpA_like_family"/>
    <property type="match status" value="1"/>
</dbReference>
<gene>
    <name evidence="3" type="ORF">CRDW_12880</name>
</gene>
<organism evidence="3 4">
    <name type="scientific">Chryseobacterium gambrini</name>
    <dbReference type="NCBI Taxonomy" id="373672"/>
    <lineage>
        <taxon>Bacteria</taxon>
        <taxon>Pseudomonadati</taxon>
        <taxon>Bacteroidota</taxon>
        <taxon>Flavobacteriia</taxon>
        <taxon>Flavobacteriales</taxon>
        <taxon>Weeksellaceae</taxon>
        <taxon>Chryseobacterium group</taxon>
        <taxon>Chryseobacterium</taxon>
    </lineage>
</organism>
<sequence>MKKIFLLIVLIAQILAAQTIKGTFPQARNMEITLIGYAGFSEKEIAKTTADSLGNFLLIYPEEYKGAALLQIQNVTKIIVLLNHENFEMQLDNLQDFNTLKFTNSFENDAFAKGIIIYQEAEQKLTGLKYLLPLYKNKKICESWLQKEIKTQEQIFENFTETLPKDSYVKSYLKYRKFIGEVQLTKERYKEASRLSQHEDALKKIDFANDALWHSGLLKEILSNYYQAAELYEDKEKITEHNITANEVWLKALEKEPTKQQELAEYYFTLFEKKNLTKVSEHIALSMLNNKSCQLTDKQTNLFEQYRKLGIGKTAPNIRFNQSDLKDLKNLKNAYKLVVFGASWCPNCQTDYPALLGKYKTLKDKYDLEIIYVSIDTDKAVFGNYYKEAPFIIFCDYKGWETQSAKEYHVFATPTYILLDKELKILAKIQSPEHLETWFNNKK</sequence>
<dbReference type="PROSITE" id="PS51352">
    <property type="entry name" value="THIOREDOXIN_2"/>
    <property type="match status" value="1"/>
</dbReference>
<dbReference type="Proteomes" id="UP001380186">
    <property type="component" value="Chromosome"/>
</dbReference>
<name>A0ABM8K4Q0_9FLAO</name>
<dbReference type="EMBL" id="AP029022">
    <property type="protein sequence ID" value="BEV03914.1"/>
    <property type="molecule type" value="Genomic_DNA"/>
</dbReference>
<feature type="signal peptide" evidence="1">
    <location>
        <begin position="1"/>
        <end position="17"/>
    </location>
</feature>
<dbReference type="Pfam" id="PF13905">
    <property type="entry name" value="Thioredoxin_8"/>
    <property type="match status" value="1"/>
</dbReference>
<accession>A0ABM8K4Q0</accession>
<keyword evidence="1" id="KW-0732">Signal</keyword>
<evidence type="ECO:0000256" key="1">
    <source>
        <dbReference type="SAM" id="SignalP"/>
    </source>
</evidence>
<protein>
    <submittedName>
        <fullName evidence="3">Redoxin domain-containing protein</fullName>
    </submittedName>
</protein>
<evidence type="ECO:0000313" key="3">
    <source>
        <dbReference type="EMBL" id="BEV03914.1"/>
    </source>
</evidence>
<feature type="chain" id="PRO_5045862276" evidence="1">
    <location>
        <begin position="18"/>
        <end position="443"/>
    </location>
</feature>
<evidence type="ECO:0000313" key="4">
    <source>
        <dbReference type="Proteomes" id="UP001380186"/>
    </source>
</evidence>
<keyword evidence="4" id="KW-1185">Reference proteome</keyword>
<proteinExistence type="predicted"/>
<dbReference type="PANTHER" id="PTHR46472">
    <property type="entry name" value="NUCLEOREDOXIN"/>
    <property type="match status" value="1"/>
</dbReference>
<evidence type="ECO:0000259" key="2">
    <source>
        <dbReference type="PROSITE" id="PS51352"/>
    </source>
</evidence>
<dbReference type="InterPro" id="IPR036249">
    <property type="entry name" value="Thioredoxin-like_sf"/>
</dbReference>
<dbReference type="InterPro" id="IPR013766">
    <property type="entry name" value="Thioredoxin_domain"/>
</dbReference>
<reference evidence="3 4" key="1">
    <citation type="journal article" date="2020" name="Microbes Environ.">
        <title>Synthetic bacterial community of duckweed: a simple and stable system to study plant-microbe interactions.</title>
        <authorList>
            <person name="Ishizawa H."/>
            <person name="Tada M."/>
            <person name="Kuroda M."/>
            <person name="Inoue D."/>
            <person name="Futamata H."/>
            <person name="Ike M."/>
        </authorList>
    </citation>
    <scope>NUCLEOTIDE SEQUENCE [LARGE SCALE GENOMIC DNA]</scope>
    <source>
        <strain evidence="3 4">DW100</strain>
    </source>
</reference>